<dbReference type="Gene3D" id="3.40.50.150">
    <property type="entry name" value="Vaccinia Virus protein VP39"/>
    <property type="match status" value="1"/>
</dbReference>
<keyword evidence="1 4" id="KW-0489">Methyltransferase</keyword>
<dbReference type="InterPro" id="IPR002052">
    <property type="entry name" value="DNA_methylase_N6_adenine_CS"/>
</dbReference>
<dbReference type="EMBL" id="CP048877">
    <property type="protein sequence ID" value="QIJ72319.1"/>
    <property type="molecule type" value="Genomic_DNA"/>
</dbReference>
<keyword evidence="4" id="KW-0808">Transferase</keyword>
<dbReference type="SUPFAM" id="SSF53335">
    <property type="entry name" value="S-adenosyl-L-methionine-dependent methyltransferases"/>
    <property type="match status" value="1"/>
</dbReference>
<evidence type="ECO:0000259" key="3">
    <source>
        <dbReference type="Pfam" id="PF05175"/>
    </source>
</evidence>
<dbReference type="GO" id="GO:0008757">
    <property type="term" value="F:S-adenosylmethionine-dependent methyltransferase activity"/>
    <property type="evidence" value="ECO:0007669"/>
    <property type="project" value="UniProtKB-ARBA"/>
</dbReference>
<name>A0A6G7PXA1_9BACT</name>
<dbReference type="RefSeq" id="WP_166032537.1">
    <property type="nucleotide sequence ID" value="NZ_CP048877.1"/>
</dbReference>
<sequence>MDDEVSCEELFGRLSVCQPRRGYRYSIDAFLLAGFVRLKPGELAVEFGSGCGIVSLILALRFPGARILGLEVQKRLALLAARNLKTSGLQDRVLFLRADVREARQIIAASVDVVLANPPYRPLGTGRLNPLEEETVARHEVLLDLRALLAAAAAILKERGRLYLIYPASRLVALLAESRRLGLEPKRLQVVHSYPGDYGRLVLFEARKGAGEELRILPPFFIYQAPGGPYTSQAEGLFRL</sequence>
<dbReference type="InterPro" id="IPR050210">
    <property type="entry name" value="tRNA_Adenine-N(6)_MTase"/>
</dbReference>
<organism evidence="4 5">
    <name type="scientific">Thermosulfuriphilus ammonigenes</name>
    <dbReference type="NCBI Taxonomy" id="1936021"/>
    <lineage>
        <taxon>Bacteria</taxon>
        <taxon>Pseudomonadati</taxon>
        <taxon>Thermodesulfobacteriota</taxon>
        <taxon>Thermodesulfobacteria</taxon>
        <taxon>Thermodesulfobacteriales</taxon>
        <taxon>Thermodesulfobacteriaceae</taxon>
        <taxon>Thermosulfuriphilus</taxon>
    </lineage>
</organism>
<proteinExistence type="predicted"/>
<dbReference type="GO" id="GO:0003676">
    <property type="term" value="F:nucleic acid binding"/>
    <property type="evidence" value="ECO:0007669"/>
    <property type="project" value="InterPro"/>
</dbReference>
<evidence type="ECO:0000313" key="5">
    <source>
        <dbReference type="Proteomes" id="UP000502179"/>
    </source>
</evidence>
<evidence type="ECO:0000256" key="2">
    <source>
        <dbReference type="ARBA" id="ARBA00022691"/>
    </source>
</evidence>
<dbReference type="AlphaFoldDB" id="A0A6G7PXA1"/>
<dbReference type="InterPro" id="IPR029063">
    <property type="entry name" value="SAM-dependent_MTases_sf"/>
</dbReference>
<accession>A0A6G7PXA1</accession>
<evidence type="ECO:0000256" key="1">
    <source>
        <dbReference type="ARBA" id="ARBA00022603"/>
    </source>
</evidence>
<gene>
    <name evidence="4" type="ORF">G4V39_08560</name>
</gene>
<dbReference type="KEGG" id="tav:G4V39_08560"/>
<reference evidence="4 5" key="1">
    <citation type="submission" date="2020-02" db="EMBL/GenBank/DDBJ databases">
        <title>Genome analysis of Thermosulfuriphilus ammonigenes ST65T, an anaerobic thermophilic chemolithoautotrophic bacterium isolated from a deep-sea hydrothermal vent.</title>
        <authorList>
            <person name="Slobodkina G."/>
            <person name="Allioux M."/>
            <person name="Merkel A."/>
            <person name="Alain K."/>
            <person name="Jebbar M."/>
            <person name="Slobodkin A."/>
        </authorList>
    </citation>
    <scope>NUCLEOTIDE SEQUENCE [LARGE SCALE GENOMIC DNA]</scope>
    <source>
        <strain evidence="4 5">ST65</strain>
    </source>
</reference>
<keyword evidence="2" id="KW-0949">S-adenosyl-L-methionine</keyword>
<evidence type="ECO:0000313" key="4">
    <source>
        <dbReference type="EMBL" id="QIJ72319.1"/>
    </source>
</evidence>
<protein>
    <submittedName>
        <fullName evidence="4">Methyltransferase</fullName>
    </submittedName>
</protein>
<dbReference type="GO" id="GO:0008170">
    <property type="term" value="F:N-methyltransferase activity"/>
    <property type="evidence" value="ECO:0007669"/>
    <property type="project" value="UniProtKB-ARBA"/>
</dbReference>
<dbReference type="Pfam" id="PF05175">
    <property type="entry name" value="MTS"/>
    <property type="match status" value="1"/>
</dbReference>
<dbReference type="PANTHER" id="PTHR47739:SF1">
    <property type="entry name" value="TRNA1(VAL) (ADENINE(37)-N6)-METHYLTRANSFERASE"/>
    <property type="match status" value="1"/>
</dbReference>
<dbReference type="PANTHER" id="PTHR47739">
    <property type="entry name" value="TRNA1(VAL) (ADENINE(37)-N6)-METHYLTRANSFERASE"/>
    <property type="match status" value="1"/>
</dbReference>
<dbReference type="InterPro" id="IPR007848">
    <property type="entry name" value="Small_mtfrase_dom"/>
</dbReference>
<keyword evidence="5" id="KW-1185">Reference proteome</keyword>
<dbReference type="Proteomes" id="UP000502179">
    <property type="component" value="Chromosome"/>
</dbReference>
<feature type="domain" description="Methyltransferase small" evidence="3">
    <location>
        <begin position="41"/>
        <end position="165"/>
    </location>
</feature>
<dbReference type="PROSITE" id="PS00092">
    <property type="entry name" value="N6_MTASE"/>
    <property type="match status" value="1"/>
</dbReference>
<dbReference type="GO" id="GO:0032259">
    <property type="term" value="P:methylation"/>
    <property type="evidence" value="ECO:0007669"/>
    <property type="project" value="UniProtKB-KW"/>
</dbReference>
<dbReference type="CDD" id="cd02440">
    <property type="entry name" value="AdoMet_MTases"/>
    <property type="match status" value="1"/>
</dbReference>